<keyword evidence="3" id="KW-0548">Nucleotidyltransferase</keyword>
<proteinExistence type="predicted"/>
<dbReference type="InterPro" id="IPR041588">
    <property type="entry name" value="Integrase_H2C2"/>
</dbReference>
<dbReference type="InterPro" id="IPR012337">
    <property type="entry name" value="RNaseH-like_sf"/>
</dbReference>
<evidence type="ECO:0000256" key="3">
    <source>
        <dbReference type="ARBA" id="ARBA00022695"/>
    </source>
</evidence>
<dbReference type="GO" id="GO:0008233">
    <property type="term" value="F:peptidase activity"/>
    <property type="evidence" value="ECO:0007669"/>
    <property type="project" value="UniProtKB-KW"/>
</dbReference>
<keyword evidence="4" id="KW-0540">Nuclease</keyword>
<dbReference type="Gene3D" id="3.30.70.270">
    <property type="match status" value="2"/>
</dbReference>
<feature type="domain" description="Integrase catalytic" evidence="10">
    <location>
        <begin position="529"/>
        <end position="615"/>
    </location>
</feature>
<accession>A0A9P7BN41</accession>
<evidence type="ECO:0000256" key="1">
    <source>
        <dbReference type="ARBA" id="ARBA00022670"/>
    </source>
</evidence>
<dbReference type="GO" id="GO:0003676">
    <property type="term" value="F:nucleic acid binding"/>
    <property type="evidence" value="ECO:0007669"/>
    <property type="project" value="InterPro"/>
</dbReference>
<dbReference type="FunFam" id="3.10.20.370:FF:000001">
    <property type="entry name" value="Retrovirus-related Pol polyprotein from transposon 17.6-like protein"/>
    <property type="match status" value="1"/>
</dbReference>
<dbReference type="CDD" id="cd09274">
    <property type="entry name" value="RNase_HI_RT_Ty3"/>
    <property type="match status" value="1"/>
</dbReference>
<dbReference type="PROSITE" id="PS50878">
    <property type="entry name" value="RT_POL"/>
    <property type="match status" value="1"/>
</dbReference>
<dbReference type="GO" id="GO:0004519">
    <property type="term" value="F:endonuclease activity"/>
    <property type="evidence" value="ECO:0007669"/>
    <property type="project" value="UniProtKB-KW"/>
</dbReference>
<feature type="domain" description="Reverse transcriptase" evidence="9">
    <location>
        <begin position="2"/>
        <end position="181"/>
    </location>
</feature>
<protein>
    <submittedName>
        <fullName evidence="11">Uncharacterized protein</fullName>
    </submittedName>
</protein>
<organism evidence="11 12">
    <name type="scientific">Rhizopus oryzae</name>
    <name type="common">Mucormycosis agent</name>
    <name type="synonym">Rhizopus arrhizus var. delemar</name>
    <dbReference type="NCBI Taxonomy" id="64495"/>
    <lineage>
        <taxon>Eukaryota</taxon>
        <taxon>Fungi</taxon>
        <taxon>Fungi incertae sedis</taxon>
        <taxon>Mucoromycota</taxon>
        <taxon>Mucoromycotina</taxon>
        <taxon>Mucoromycetes</taxon>
        <taxon>Mucorales</taxon>
        <taxon>Mucorineae</taxon>
        <taxon>Rhizopodaceae</taxon>
        <taxon>Rhizopus</taxon>
    </lineage>
</organism>
<evidence type="ECO:0000256" key="6">
    <source>
        <dbReference type="ARBA" id="ARBA00022801"/>
    </source>
</evidence>
<evidence type="ECO:0000256" key="8">
    <source>
        <dbReference type="ARBA" id="ARBA00023268"/>
    </source>
</evidence>
<keyword evidence="7" id="KW-0695">RNA-directed DNA polymerase</keyword>
<keyword evidence="12" id="KW-1185">Reference proteome</keyword>
<dbReference type="Proteomes" id="UP000716291">
    <property type="component" value="Unassembled WGS sequence"/>
</dbReference>
<dbReference type="Pfam" id="PF17919">
    <property type="entry name" value="RT_RNaseH_2"/>
    <property type="match status" value="1"/>
</dbReference>
<reference evidence="11" key="1">
    <citation type="journal article" date="2020" name="Microb. Genom.">
        <title>Genetic diversity of clinical and environmental Mucorales isolates obtained from an investigation of mucormycosis cases among solid organ transplant recipients.</title>
        <authorList>
            <person name="Nguyen M.H."/>
            <person name="Kaul D."/>
            <person name="Muto C."/>
            <person name="Cheng S.J."/>
            <person name="Richter R.A."/>
            <person name="Bruno V.M."/>
            <person name="Liu G."/>
            <person name="Beyhan S."/>
            <person name="Sundermann A.J."/>
            <person name="Mounaud S."/>
            <person name="Pasculle A.W."/>
            <person name="Nierman W.C."/>
            <person name="Driscoll E."/>
            <person name="Cumbie R."/>
            <person name="Clancy C.J."/>
            <person name="Dupont C.L."/>
        </authorList>
    </citation>
    <scope>NUCLEOTIDE SEQUENCE</scope>
    <source>
        <strain evidence="11">GL11</strain>
    </source>
</reference>
<evidence type="ECO:0000259" key="9">
    <source>
        <dbReference type="PROSITE" id="PS50878"/>
    </source>
</evidence>
<dbReference type="PANTHER" id="PTHR37984:SF5">
    <property type="entry name" value="PROTEIN NYNRIN-LIKE"/>
    <property type="match status" value="1"/>
</dbReference>
<dbReference type="GO" id="GO:0005634">
    <property type="term" value="C:nucleus"/>
    <property type="evidence" value="ECO:0007669"/>
    <property type="project" value="UniProtKB-ARBA"/>
</dbReference>
<evidence type="ECO:0000313" key="11">
    <source>
        <dbReference type="EMBL" id="KAG1302639.1"/>
    </source>
</evidence>
<dbReference type="FunFam" id="1.10.340.70:FF:000001">
    <property type="entry name" value="Retrovirus-related Pol polyprotein from transposon gypsy-like Protein"/>
    <property type="match status" value="1"/>
</dbReference>
<dbReference type="GO" id="GO:0003964">
    <property type="term" value="F:RNA-directed DNA polymerase activity"/>
    <property type="evidence" value="ECO:0007669"/>
    <property type="project" value="UniProtKB-KW"/>
</dbReference>
<dbReference type="SUPFAM" id="SSF53098">
    <property type="entry name" value="Ribonuclease H-like"/>
    <property type="match status" value="1"/>
</dbReference>
<dbReference type="Gene3D" id="1.10.340.70">
    <property type="match status" value="1"/>
</dbReference>
<dbReference type="InterPro" id="IPR000477">
    <property type="entry name" value="RT_dom"/>
</dbReference>
<evidence type="ECO:0000256" key="7">
    <source>
        <dbReference type="ARBA" id="ARBA00022918"/>
    </source>
</evidence>
<keyword evidence="1" id="KW-0645">Protease</keyword>
<dbReference type="FunFam" id="3.10.10.10:FF:000007">
    <property type="entry name" value="Retrovirus-related Pol polyprotein from transposon 17.6-like Protein"/>
    <property type="match status" value="1"/>
</dbReference>
<dbReference type="InterPro" id="IPR050951">
    <property type="entry name" value="Retrovirus_Pol_polyprotein"/>
</dbReference>
<evidence type="ECO:0000259" key="10">
    <source>
        <dbReference type="PROSITE" id="PS50994"/>
    </source>
</evidence>
<comment type="caution">
    <text evidence="11">The sequence shown here is derived from an EMBL/GenBank/DDBJ whole genome shotgun (WGS) entry which is preliminary data.</text>
</comment>
<dbReference type="FunFam" id="3.30.70.270:FF:000020">
    <property type="entry name" value="Transposon Tf2-6 polyprotein-like Protein"/>
    <property type="match status" value="1"/>
</dbReference>
<dbReference type="Gene3D" id="3.30.420.10">
    <property type="entry name" value="Ribonuclease H-like superfamily/Ribonuclease H"/>
    <property type="match status" value="1"/>
</dbReference>
<keyword evidence="6" id="KW-0378">Hydrolase</keyword>
<dbReference type="InterPro" id="IPR041577">
    <property type="entry name" value="RT_RNaseH_2"/>
</dbReference>
<dbReference type="GO" id="GO:0015074">
    <property type="term" value="P:DNA integration"/>
    <property type="evidence" value="ECO:0007669"/>
    <property type="project" value="InterPro"/>
</dbReference>
<keyword evidence="5" id="KW-0255">Endonuclease</keyword>
<evidence type="ECO:0000256" key="2">
    <source>
        <dbReference type="ARBA" id="ARBA00022679"/>
    </source>
</evidence>
<dbReference type="AlphaFoldDB" id="A0A9P7BN41"/>
<dbReference type="SUPFAM" id="SSF56672">
    <property type="entry name" value="DNA/RNA polymerases"/>
    <property type="match status" value="1"/>
</dbReference>
<dbReference type="EMBL" id="JAANQT010002339">
    <property type="protein sequence ID" value="KAG1302639.1"/>
    <property type="molecule type" value="Genomic_DNA"/>
</dbReference>
<dbReference type="PANTHER" id="PTHR37984">
    <property type="entry name" value="PROTEIN CBG26694"/>
    <property type="match status" value="1"/>
</dbReference>
<dbReference type="InterPro" id="IPR043502">
    <property type="entry name" value="DNA/RNA_pol_sf"/>
</dbReference>
<sequence length="615" mass="68653">MLKQGIIRPSNSPWSSPVVIVRKHDGSPRFCVDYRRLNAATTKDVYPLPRIDDTIHSLGQAKVFSTLDLTSSYWQIELDEEAKPKSAFICRSGLYEFVRMPFGLTNAPATMQQLMDSVLAGLKWQICLVYLDDIICYSPSFEQHLVDLRSVLNRLRAASLTANIKKCKFTSNRISFLGYVITLDGLHTDPDKVRAVTDFPTPTDVESLRSFLGLAGYYRCFISKFSVLAAPLNDLLKRDATWVWSDSHQQAYSSLQKALTSAPVLRFPDFSRPFELHTDGACTAGIGVILCQRDTRNNRAYAVVFASRSLSSAERNYGVSEVEALAIVWGIKKFGPYLTGTKFTVVTDHHSLQFLNKSKSTDLRGRLACWILALQQHDFDIVYRPGSKNAGPDALSRYPVPSRSSSASLMVNSLQASDFSSAQAADPYCQRLLRGPLPSGFSFESGILFFGPRPVLPASLRNEVFELLHAHPTSGHLGVGRTLQRFSRLFYAPGLNNWVKEMINQCDTCQRVKSSNTTLGHTNLKHSLSPAHPFDMIAVVTFGFLPTSRSGNKYVIVIQDLFSRYVVLNAVPENSDKWVIESLSKVFATHGIVRTILSDNGKPCRIYSNNFFNVV</sequence>
<dbReference type="GO" id="GO:0006508">
    <property type="term" value="P:proteolysis"/>
    <property type="evidence" value="ECO:0007669"/>
    <property type="project" value="UniProtKB-KW"/>
</dbReference>
<dbReference type="InterPro" id="IPR001584">
    <property type="entry name" value="Integrase_cat-core"/>
</dbReference>
<dbReference type="Pfam" id="PF00078">
    <property type="entry name" value="RVT_1"/>
    <property type="match status" value="1"/>
</dbReference>
<keyword evidence="2" id="KW-0808">Transferase</keyword>
<name>A0A9P7BN41_RHIOR</name>
<dbReference type="InterPro" id="IPR043128">
    <property type="entry name" value="Rev_trsase/Diguanyl_cyclase"/>
</dbReference>
<dbReference type="InterPro" id="IPR036397">
    <property type="entry name" value="RNaseH_sf"/>
</dbReference>
<dbReference type="Pfam" id="PF17921">
    <property type="entry name" value="Integrase_H2C2"/>
    <property type="match status" value="1"/>
</dbReference>
<evidence type="ECO:0000256" key="5">
    <source>
        <dbReference type="ARBA" id="ARBA00022759"/>
    </source>
</evidence>
<dbReference type="PROSITE" id="PS50994">
    <property type="entry name" value="INTEGRASE"/>
    <property type="match status" value="1"/>
</dbReference>
<dbReference type="Gene3D" id="3.10.10.10">
    <property type="entry name" value="HIV Type 1 Reverse Transcriptase, subunit A, domain 1"/>
    <property type="match status" value="1"/>
</dbReference>
<dbReference type="CDD" id="cd01647">
    <property type="entry name" value="RT_LTR"/>
    <property type="match status" value="1"/>
</dbReference>
<keyword evidence="8" id="KW-0511">Multifunctional enzyme</keyword>
<evidence type="ECO:0000313" key="12">
    <source>
        <dbReference type="Proteomes" id="UP000716291"/>
    </source>
</evidence>
<gene>
    <name evidence="11" type="ORF">G6F64_010757</name>
</gene>
<evidence type="ECO:0000256" key="4">
    <source>
        <dbReference type="ARBA" id="ARBA00022722"/>
    </source>
</evidence>